<accession>A0A0K8MGI4</accession>
<sequence length="73" mass="8522">MSERIPGKFPYRIFRAAYADLKTRMTKNSSLISHRLDNDNNQNSNNGDWDLSSNNIRLNKMFGSHRCFLSNKI</sequence>
<feature type="compositionally biased region" description="Low complexity" evidence="1">
    <location>
        <begin position="39"/>
        <end position="50"/>
    </location>
</feature>
<dbReference type="AlphaFoldDB" id="A0A0K8MGI4"/>
<proteinExistence type="predicted"/>
<dbReference type="EMBL" id="DF967986">
    <property type="protein sequence ID" value="GAO99313.1"/>
    <property type="molecule type" value="Genomic_DNA"/>
</dbReference>
<feature type="region of interest" description="Disordered" evidence="1">
    <location>
        <begin position="33"/>
        <end position="52"/>
    </location>
</feature>
<protein>
    <submittedName>
        <fullName evidence="2">Uncharacterized protein</fullName>
    </submittedName>
</protein>
<keyword evidence="3" id="KW-1185">Reference proteome</keyword>
<evidence type="ECO:0000256" key="1">
    <source>
        <dbReference type="SAM" id="MobiDB-lite"/>
    </source>
</evidence>
<gene>
    <name evidence="2" type="ORF">FFIC_091400</name>
</gene>
<dbReference type="Proteomes" id="UP000253891">
    <property type="component" value="Unassembled WGS sequence"/>
</dbReference>
<organism evidence="2 3">
    <name type="scientific">Fructobacillus ficulneus</name>
    <dbReference type="NCBI Taxonomy" id="157463"/>
    <lineage>
        <taxon>Bacteria</taxon>
        <taxon>Bacillati</taxon>
        <taxon>Bacillota</taxon>
        <taxon>Bacilli</taxon>
        <taxon>Lactobacillales</taxon>
        <taxon>Lactobacillaceae</taxon>
        <taxon>Fructobacillus</taxon>
    </lineage>
</organism>
<evidence type="ECO:0000313" key="2">
    <source>
        <dbReference type="EMBL" id="GAO99313.1"/>
    </source>
</evidence>
<evidence type="ECO:0000313" key="3">
    <source>
        <dbReference type="Proteomes" id="UP000253891"/>
    </source>
</evidence>
<name>A0A0K8MGI4_9LACO</name>
<reference evidence="2 3" key="1">
    <citation type="journal article" date="2015" name="BMC Genomics">
        <title>Comparative genomics of Fructobacillus spp. and Leuconostoc spp. reveals niche-specific evolution of Fructobacillus spp.</title>
        <authorList>
            <person name="Endo A."/>
            <person name="Tanizawa Y."/>
            <person name="Tanaka N."/>
            <person name="Maeno S."/>
            <person name="Kumar H."/>
            <person name="Shiwa Y."/>
            <person name="Okada S."/>
            <person name="Yoshikawa H."/>
            <person name="Dicks L."/>
            <person name="Nakagawa J."/>
            <person name="Arita M."/>
        </authorList>
    </citation>
    <scope>NUCLEOTIDE SEQUENCE [LARGE SCALE GENOMIC DNA]</scope>
    <source>
        <strain evidence="2 3">JCM 12225</strain>
    </source>
</reference>